<reference evidence="2 3" key="1">
    <citation type="journal article" date="2015" name="Nature">
        <title>rRNA introns, odd ribosomes, and small enigmatic genomes across a large radiation of phyla.</title>
        <authorList>
            <person name="Brown C.T."/>
            <person name="Hug L.A."/>
            <person name="Thomas B.C."/>
            <person name="Sharon I."/>
            <person name="Castelle C.J."/>
            <person name="Singh A."/>
            <person name="Wilkins M.J."/>
            <person name="Williams K.H."/>
            <person name="Banfield J.F."/>
        </authorList>
    </citation>
    <scope>NUCLEOTIDE SEQUENCE [LARGE SCALE GENOMIC DNA]</scope>
</reference>
<feature type="transmembrane region" description="Helical" evidence="1">
    <location>
        <begin position="12"/>
        <end position="35"/>
    </location>
</feature>
<keyword evidence="1" id="KW-1133">Transmembrane helix</keyword>
<evidence type="ECO:0008006" key="4">
    <source>
        <dbReference type="Google" id="ProtNLM"/>
    </source>
</evidence>
<feature type="transmembrane region" description="Helical" evidence="1">
    <location>
        <begin position="90"/>
        <end position="113"/>
    </location>
</feature>
<keyword evidence="1" id="KW-0472">Membrane</keyword>
<dbReference type="AlphaFoldDB" id="A0A0G1U8K2"/>
<feature type="transmembrane region" description="Helical" evidence="1">
    <location>
        <begin position="55"/>
        <end position="78"/>
    </location>
</feature>
<sequence>MVLPNIIKDNYLRVVLAVTFALHTIITIIVLVHFLPRRESIVLHFDAYRGIDFVGGRIDLVGILLSAYIMLALNLLLADFLYARDRFFSYVLAFASLLLAMLFAVAMMIVYSIN</sequence>
<evidence type="ECO:0000313" key="3">
    <source>
        <dbReference type="Proteomes" id="UP000033882"/>
    </source>
</evidence>
<accession>A0A0G1U8K2</accession>
<comment type="caution">
    <text evidence="2">The sequence shown here is derived from an EMBL/GenBank/DDBJ whole genome shotgun (WGS) entry which is preliminary data.</text>
</comment>
<evidence type="ECO:0000256" key="1">
    <source>
        <dbReference type="SAM" id="Phobius"/>
    </source>
</evidence>
<dbReference type="Proteomes" id="UP000033882">
    <property type="component" value="Unassembled WGS sequence"/>
</dbReference>
<organism evidence="2 3">
    <name type="scientific">Candidatus Wolfebacteria bacterium GW2011_GWA2_47_9b</name>
    <dbReference type="NCBI Taxonomy" id="1619005"/>
    <lineage>
        <taxon>Bacteria</taxon>
        <taxon>Candidatus Wolfeibacteriota</taxon>
    </lineage>
</organism>
<protein>
    <recommendedName>
        <fullName evidence="4">DUF1648 domain-containing protein</fullName>
    </recommendedName>
</protein>
<name>A0A0G1U8K2_9BACT</name>
<keyword evidence="1" id="KW-0812">Transmembrane</keyword>
<proteinExistence type="predicted"/>
<dbReference type="EMBL" id="LCPB01000002">
    <property type="protein sequence ID" value="KKU90466.1"/>
    <property type="molecule type" value="Genomic_DNA"/>
</dbReference>
<gene>
    <name evidence="2" type="ORF">UY19_C0002G0039</name>
</gene>
<evidence type="ECO:0000313" key="2">
    <source>
        <dbReference type="EMBL" id="KKU90466.1"/>
    </source>
</evidence>